<feature type="transmembrane region" description="Helical" evidence="2">
    <location>
        <begin position="12"/>
        <end position="29"/>
    </location>
</feature>
<protein>
    <recommendedName>
        <fullName evidence="5">Outer membrane protein beta-barrel domain-containing protein</fullName>
    </recommendedName>
</protein>
<evidence type="ECO:0000313" key="3">
    <source>
        <dbReference type="EMBL" id="SLM50235.1"/>
    </source>
</evidence>
<dbReference type="RefSeq" id="WP_080888361.1">
    <property type="nucleotide sequence ID" value="NZ_LT828648.1"/>
</dbReference>
<keyword evidence="2" id="KW-0812">Transmembrane</keyword>
<dbReference type="Proteomes" id="UP000192042">
    <property type="component" value="Chromosome I"/>
</dbReference>
<evidence type="ECO:0000313" key="4">
    <source>
        <dbReference type="Proteomes" id="UP000192042"/>
    </source>
</evidence>
<evidence type="ECO:0000256" key="1">
    <source>
        <dbReference type="SAM" id="MobiDB-lite"/>
    </source>
</evidence>
<dbReference type="STRING" id="1325564.NSJP_4068"/>
<feature type="compositionally biased region" description="Gly residues" evidence="1">
    <location>
        <begin position="507"/>
        <end position="518"/>
    </location>
</feature>
<organism evidence="3 4">
    <name type="scientific">Nitrospira japonica</name>
    <dbReference type="NCBI Taxonomy" id="1325564"/>
    <lineage>
        <taxon>Bacteria</taxon>
        <taxon>Pseudomonadati</taxon>
        <taxon>Nitrospirota</taxon>
        <taxon>Nitrospiria</taxon>
        <taxon>Nitrospirales</taxon>
        <taxon>Nitrospiraceae</taxon>
        <taxon>Nitrospira</taxon>
    </lineage>
</organism>
<dbReference type="OrthoDB" id="9765314at2"/>
<dbReference type="AlphaFoldDB" id="A0A1W1IB79"/>
<dbReference type="KEGG" id="nja:NSJP_4068"/>
<keyword evidence="2" id="KW-1133">Transmembrane helix</keyword>
<name>A0A1W1IB79_9BACT</name>
<proteinExistence type="predicted"/>
<accession>A0A1W1IB79</accession>
<gene>
    <name evidence="3" type="ORF">NSJP_4068</name>
</gene>
<keyword evidence="2" id="KW-0472">Membrane</keyword>
<sequence>MSLLYRDSGLTGQWALFTFIMLATLGWFMNMSAFAQTRIIPTVSVTETYDSNVFYTPKSLLQPGTQPEDFITQITPQINVAQLGSRVRSSFAVGGIVSMYAHNSNLNYTGLNATGRLDLKNYADRISQRIVSFGLFGTYQFTPSVTSFGATGGGIGAGAGATTITSPLNVGQVTNRVYTHNLNFGVNAGYLLTRTTTVSGSYNYSKIHFSGQSGGVENQLFDTDGHQATMTIANQLSLRDTVGTTARMSHFDQQGNTGGSSSFTTFNGTLNWDRKWTPTLSTTLMGGGVMTMPIDSTGAGQRVPLQVAPAITANLNYVTFSEGLRAAGAAAPAPFDGLPALEGTLMPGGIMPPGQFGTRLSYNYNVYPSFVIGSGPMKTHIAGANITGGITSKLSGQLGLNYSHGSTSDPQSTFDSVNASVGASYLIGPVLANLTYRWMYFSNMNEQPTGIEDQYAFSKKMVMLTLSYAFTNQSFFRMGGLGSFGTSGTAAPAEGGTPSDAGPGAIPSGGGTLLGPGK</sequence>
<evidence type="ECO:0000256" key="2">
    <source>
        <dbReference type="SAM" id="Phobius"/>
    </source>
</evidence>
<reference evidence="3 4" key="1">
    <citation type="submission" date="2017-03" db="EMBL/GenBank/DDBJ databases">
        <authorList>
            <person name="Afonso C.L."/>
            <person name="Miller P.J."/>
            <person name="Scott M.A."/>
            <person name="Spackman E."/>
            <person name="Goraichik I."/>
            <person name="Dimitrov K.M."/>
            <person name="Suarez D.L."/>
            <person name="Swayne D.E."/>
        </authorList>
    </citation>
    <scope>NUCLEOTIDE SEQUENCE [LARGE SCALE GENOMIC DNA]</scope>
    <source>
        <strain evidence="3">Genome sequencing of Nitrospira japonica strain NJ11</strain>
    </source>
</reference>
<dbReference type="EMBL" id="LT828648">
    <property type="protein sequence ID" value="SLM50235.1"/>
    <property type="molecule type" value="Genomic_DNA"/>
</dbReference>
<feature type="region of interest" description="Disordered" evidence="1">
    <location>
        <begin position="489"/>
        <end position="518"/>
    </location>
</feature>
<evidence type="ECO:0008006" key="5">
    <source>
        <dbReference type="Google" id="ProtNLM"/>
    </source>
</evidence>
<keyword evidence="4" id="KW-1185">Reference proteome</keyword>